<dbReference type="Pfam" id="PF19961">
    <property type="entry name" value="EAD8"/>
    <property type="match status" value="1"/>
</dbReference>
<name>A0A081C631_VECG1</name>
<dbReference type="AlphaFoldDB" id="A0A081C631"/>
<dbReference type="HOGENOM" id="CLU_285243_0_0_0"/>
<dbReference type="STRING" id="1499967.U27_07023"/>
<dbReference type="InterPro" id="IPR003593">
    <property type="entry name" value="AAA+_ATPase"/>
</dbReference>
<keyword evidence="3" id="KW-1185">Reference proteome</keyword>
<dbReference type="PROSITE" id="PS50837">
    <property type="entry name" value="NACHT"/>
    <property type="match status" value="1"/>
</dbReference>
<dbReference type="InterPro" id="IPR045437">
    <property type="entry name" value="EAD8"/>
</dbReference>
<accession>A0A081C631</accession>
<dbReference type="Pfam" id="PF05729">
    <property type="entry name" value="NACHT"/>
    <property type="match status" value="1"/>
</dbReference>
<gene>
    <name evidence="2" type="ORF">U27_07023</name>
</gene>
<dbReference type="InterPro" id="IPR027417">
    <property type="entry name" value="P-loop_NTPase"/>
</dbReference>
<sequence length="1086" mass="128383">MKLPGTLRNKIIDFLQSLPNIGDIRGRQAFIYSVGLDSKLQDQIVFDEPPAQFIPLLVKRLLDYGQISDKRNALEAVLKVAKNYVGLDRKAYCDELLAELSDKVCEFEAANDALICNTSFFKQLLVNIPLSALRDIVSFKMVLTFIDNKERIEQLENNFFIVFSKVLNKYIGQYNVLATLELRDLKREDIQTIIKTKSYTFYESLKKFRCEDISSDLFSEEEIQRVFIETFVNVFKDDLKKEQYELIEAIYRDTVIYYRETFFEEFSKNKQIWNTFKTDFKIDTVLEFLHSLYHNISIRNHFENLRFYSIRQEIIPQKINELEFNYLHYIERKFASIELKGVSPRVHGQDISFDLDEIFIPLKIGNNEKTKHFLLSYEDKNKYTQLFQKEEPLQTEKSELLAYLERLPCIVLLGDPGGGKSTLLKYIARQVSKLRHTNKFLPFYVPIFLRISEYAQAIKSDSSKRLLDFLYHDYDKQYSELFKWAFENYRALLLLDGLDEVLDTFQRMKIVEEVEDIVARMPENRYIITSRVVGYNEARFGKSFIHFTIEKFDRARIKAFCESWYKAVAKNSFQTITTAINEANKLYEAIIEKPEIESLACNPLLITLIANIHFKGQTLPYNRVQLYDIATETLLQYWVQHRVNDDSQLKDKDDVLEILSPVAFYIHQNSPDGTIEEQDFHNRCKQVLNSEAYNLEENEIKKEIKEFTRFLRQQSGFFHEKGIDDETGRIFFGFFHQTFQEYLAAIEIVNQWKEESLDLSEIVFNPRWSESLQLSAGILKCEKGRSGKQSVTRFVKDILKLENIDHRNTSYHQPLFLVASILADNIDLIPQTQEEYFDFFFEKWTLTSDNKILDEFDKHFSRLLRSKNKETIWKRMESILKEPKHPLQTRFPKIIASTQYLIKEAKNYYIQFLNYNDITVIKVFWEYLQELAVGASQTMYYEAQNYGDPSYIPYDPSVGLMMINYSELLKAIEDLPIDFFLNLINTVGNIWKEYEYIYNAFWTGYWYCSVDIENMIPGLTTLKSARLRILMLYLISQENKLLEYKDRIWKALQEVESKDELFDDFEKRLRAKVIDVEKSKSDTCST</sequence>
<reference evidence="2 3" key="1">
    <citation type="journal article" date="2015" name="PeerJ">
        <title>First genomic representation of candidate bacterial phylum KSB3 points to enhanced environmental sensing as a trigger of wastewater bulking.</title>
        <authorList>
            <person name="Sekiguchi Y."/>
            <person name="Ohashi A."/>
            <person name="Parks D.H."/>
            <person name="Yamauchi T."/>
            <person name="Tyson G.W."/>
            <person name="Hugenholtz P."/>
        </authorList>
    </citation>
    <scope>NUCLEOTIDE SEQUENCE [LARGE SCALE GENOMIC DNA]</scope>
</reference>
<feature type="domain" description="NACHT" evidence="1">
    <location>
        <begin position="408"/>
        <end position="531"/>
    </location>
</feature>
<dbReference type="PANTHER" id="PTHR46844:SF1">
    <property type="entry name" value="SLR5058 PROTEIN"/>
    <property type="match status" value="1"/>
</dbReference>
<evidence type="ECO:0000259" key="1">
    <source>
        <dbReference type="PROSITE" id="PS50837"/>
    </source>
</evidence>
<dbReference type="PANTHER" id="PTHR46844">
    <property type="entry name" value="SLR5058 PROTEIN"/>
    <property type="match status" value="1"/>
</dbReference>
<dbReference type="EMBL" id="DF820471">
    <property type="protein sequence ID" value="GAK60036.1"/>
    <property type="molecule type" value="Genomic_DNA"/>
</dbReference>
<organism evidence="2 3">
    <name type="scientific">Vecturithrix granuli</name>
    <dbReference type="NCBI Taxonomy" id="1499967"/>
    <lineage>
        <taxon>Bacteria</taxon>
        <taxon>Candidatus Moduliflexota</taxon>
        <taxon>Candidatus Vecturitrichia</taxon>
        <taxon>Candidatus Vecturitrichales</taxon>
        <taxon>Candidatus Vecturitrichaceae</taxon>
        <taxon>Candidatus Vecturithrix</taxon>
    </lineage>
</organism>
<dbReference type="SMART" id="SM00382">
    <property type="entry name" value="AAA"/>
    <property type="match status" value="1"/>
</dbReference>
<evidence type="ECO:0000313" key="3">
    <source>
        <dbReference type="Proteomes" id="UP000030661"/>
    </source>
</evidence>
<protein>
    <submittedName>
        <fullName evidence="2">Putative signal transduction protein with Nacht domain protein</fullName>
    </submittedName>
</protein>
<dbReference type="Gene3D" id="3.40.50.300">
    <property type="entry name" value="P-loop containing nucleotide triphosphate hydrolases"/>
    <property type="match status" value="1"/>
</dbReference>
<proteinExistence type="predicted"/>
<evidence type="ECO:0000313" key="2">
    <source>
        <dbReference type="EMBL" id="GAK60036.1"/>
    </source>
</evidence>
<dbReference type="Proteomes" id="UP000030661">
    <property type="component" value="Unassembled WGS sequence"/>
</dbReference>
<dbReference type="SUPFAM" id="SSF52540">
    <property type="entry name" value="P-loop containing nucleoside triphosphate hydrolases"/>
    <property type="match status" value="1"/>
</dbReference>
<dbReference type="InterPro" id="IPR007111">
    <property type="entry name" value="NACHT_NTPase"/>
</dbReference>